<dbReference type="InterPro" id="IPR006530">
    <property type="entry name" value="YD"/>
</dbReference>
<dbReference type="NCBIfam" id="TIGR01643">
    <property type="entry name" value="YD_repeat_2x"/>
    <property type="match status" value="1"/>
</dbReference>
<reference evidence="2 3" key="1">
    <citation type="submission" date="2019-08" db="EMBL/GenBank/DDBJ databases">
        <title>Pseudomonas haemolytica sp. nov. isolated from raw milk and skim milk concentrate.</title>
        <authorList>
            <person name="Hofmann K."/>
            <person name="Huptas C."/>
            <person name="Doll E."/>
            <person name="Scherer S."/>
            <person name="Wenning M."/>
        </authorList>
    </citation>
    <scope>NUCLEOTIDE SEQUENCE [LARGE SCALE GENOMIC DNA]</scope>
    <source>
        <strain evidence="2 3">DSM 108987</strain>
    </source>
</reference>
<dbReference type="Proteomes" id="UP000620382">
    <property type="component" value="Unassembled WGS sequence"/>
</dbReference>
<dbReference type="RefSeq" id="WP_153871029.1">
    <property type="nucleotide sequence ID" value="NZ_JAEKCT010000002.1"/>
</dbReference>
<evidence type="ECO:0000313" key="1">
    <source>
        <dbReference type="EMBL" id="MBK3458515.1"/>
    </source>
</evidence>
<keyword evidence="4" id="KW-1185">Reference proteome</keyword>
<dbReference type="InterPro" id="IPR050708">
    <property type="entry name" value="T6SS_VgrG/RHS"/>
</dbReference>
<dbReference type="NCBIfam" id="TIGR03696">
    <property type="entry name" value="Rhs_assc_core"/>
    <property type="match status" value="1"/>
</dbReference>
<dbReference type="Proteomes" id="UP000408764">
    <property type="component" value="Unassembled WGS sequence"/>
</dbReference>
<dbReference type="EMBL" id="JAENSR010000001">
    <property type="protein sequence ID" value="MBK3458515.1"/>
    <property type="molecule type" value="Genomic_DNA"/>
</dbReference>
<name>A0A5P1D9M2_9PSED</name>
<accession>A0A5P1D9M2</accession>
<evidence type="ECO:0000313" key="2">
    <source>
        <dbReference type="EMBL" id="MRJ37174.1"/>
    </source>
</evidence>
<dbReference type="InterPro" id="IPR022385">
    <property type="entry name" value="Rhs_assc_core"/>
</dbReference>
<dbReference type="OrthoDB" id="7056038at2"/>
<dbReference type="PANTHER" id="PTHR32305:SF15">
    <property type="entry name" value="PROTEIN RHSA-RELATED"/>
    <property type="match status" value="1"/>
</dbReference>
<dbReference type="AlphaFoldDB" id="A0A5P1D9M2"/>
<protein>
    <submittedName>
        <fullName evidence="2">Sugar-binding protein</fullName>
    </submittedName>
</protein>
<organism evidence="2 3">
    <name type="scientific">Pseudomonas haemolytica</name>
    <dbReference type="NCBI Taxonomy" id="2600065"/>
    <lineage>
        <taxon>Bacteria</taxon>
        <taxon>Pseudomonadati</taxon>
        <taxon>Pseudomonadota</taxon>
        <taxon>Gammaproteobacteria</taxon>
        <taxon>Pseudomonadales</taxon>
        <taxon>Pseudomonadaceae</taxon>
        <taxon>Pseudomonas</taxon>
    </lineage>
</organism>
<evidence type="ECO:0000313" key="4">
    <source>
        <dbReference type="Proteomes" id="UP000620382"/>
    </source>
</evidence>
<dbReference type="EMBL" id="VOIW01000002">
    <property type="protein sequence ID" value="MRJ37174.1"/>
    <property type="molecule type" value="Genomic_DNA"/>
</dbReference>
<sequence>MSNSLHRNTPTLKAMDPRGLAVRTLQYHRENVTQTPQARVTRQVFGTSGLLLGQWGPRQLARGAVGVASQSNIYSLSGEPVHTESADAGWRLVLRGEAGQLLHRWDSRQAHQEWRYDRVLRPVAVFEQAADEPRPRCVERLTYAAAEPAEAAGNRCGQLIHHADPAGVLWMDEYGIGGSLIKQTRRFRMDTSTVDWPSSDDKQAEQLVGEAHTTTWRYDALGALLEQVDAKDNRRHWRYGQQGWLKEVALTLKGGTRQVLMDQRVYNANGQAESERAGNDVTKVAKYAAEDYRLLQLTVYRKGEATTPLQDLVYEYDPVGNILSLSDQAQPTQWHSNARIDAVSRYQYDTLYQLTQASGRENVGNRGQAAPGRVTFGATDPGLWRNYTQHYTYDENGNLTRLRHVPGSGTGYTQDMRVAAGSNRALSVTDGAPGHWATMFDANGNQQMLGGGQQLGWNVRNQLTHATQVQREQGDPDVESYLYDSQGQRAAKLRSQQVASTPHTHLTYYLPGLHLHIQPGKRLNVLDIDTGGGRVTVLQWDAGRPSDMSAEQLQFSILDHLNSHSLELDEQAQLLSQEHYYPYGATAWWATNGTQRANYKVRRYAGKERDATGLYYYGSRYYAPWLQRWISPDPLGDVDGLNLYAMVLGNPLRFRDADGTQTSFGEQFQPGRGDIIFGLAHTVGSYRSFWSILSGRGDTMAAYFPGADLQRWTAGLGSNVRQFFTFRELAPVEFRDLVTPVPGEDSIATRLKAELREQISANVQPFYEGIVARYSGCTATTCNQQFARRFVRNLAAGKYSAEATAIQFIGEGLLGIQQKLVNRSSKSALETLTDPQSNAVVHFALDDLAIGQVVKKSRPSATASELRWLYRHRAQLGGRVIFYRGQRRVDAPWEANPAKWSAYSPRSATPARAGRRR</sequence>
<proteinExistence type="predicted"/>
<dbReference type="Gene3D" id="2.180.10.10">
    <property type="entry name" value="RHS repeat-associated core"/>
    <property type="match status" value="1"/>
</dbReference>
<comment type="caution">
    <text evidence="2">The sequence shown here is derived from an EMBL/GenBank/DDBJ whole genome shotgun (WGS) entry which is preliminary data.</text>
</comment>
<evidence type="ECO:0000313" key="3">
    <source>
        <dbReference type="Proteomes" id="UP000408764"/>
    </source>
</evidence>
<dbReference type="PANTHER" id="PTHR32305">
    <property type="match status" value="1"/>
</dbReference>
<reference evidence="1 4" key="2">
    <citation type="submission" date="2021-01" db="EMBL/GenBank/DDBJ databases">
        <title>Antibiotic resistance and phylogeny of Pseudomonas spp. isolated over three decades from chicken meat in the Norwegian food chain.</title>
        <authorList>
            <person name="Moen B."/>
        </authorList>
    </citation>
    <scope>NUCLEOTIDE SEQUENCE [LARGE SCALE GENOMIC DNA]</scope>
    <source>
        <strain evidence="1 4">MF6766</strain>
    </source>
</reference>
<gene>
    <name evidence="2" type="ORF">FRT59_09400</name>
    <name evidence="1" type="ORF">JJD71_05530</name>
</gene>